<reference evidence="6" key="1">
    <citation type="journal article" date="2013" name="Proc. Natl. Acad. Sci. U.S.A.">
        <title>Genome structure and metabolic features in the red seaweed Chondrus crispus shed light on evolution of the Archaeplastida.</title>
        <authorList>
            <person name="Collen J."/>
            <person name="Porcel B."/>
            <person name="Carre W."/>
            <person name="Ball S.G."/>
            <person name="Chaparro C."/>
            <person name="Tonon T."/>
            <person name="Barbeyron T."/>
            <person name="Michel G."/>
            <person name="Noel B."/>
            <person name="Valentin K."/>
            <person name="Elias M."/>
            <person name="Artiguenave F."/>
            <person name="Arun A."/>
            <person name="Aury J.M."/>
            <person name="Barbosa-Neto J.F."/>
            <person name="Bothwell J.H."/>
            <person name="Bouget F.Y."/>
            <person name="Brillet L."/>
            <person name="Cabello-Hurtado F."/>
            <person name="Capella-Gutierrez S."/>
            <person name="Charrier B."/>
            <person name="Cladiere L."/>
            <person name="Cock J.M."/>
            <person name="Coelho S.M."/>
            <person name="Colleoni C."/>
            <person name="Czjzek M."/>
            <person name="Da Silva C."/>
            <person name="Delage L."/>
            <person name="Denoeud F."/>
            <person name="Deschamps P."/>
            <person name="Dittami S.M."/>
            <person name="Gabaldon T."/>
            <person name="Gachon C.M."/>
            <person name="Groisillier A."/>
            <person name="Herve C."/>
            <person name="Jabbari K."/>
            <person name="Katinka M."/>
            <person name="Kloareg B."/>
            <person name="Kowalczyk N."/>
            <person name="Labadie K."/>
            <person name="Leblanc C."/>
            <person name="Lopez P.J."/>
            <person name="McLachlan D.H."/>
            <person name="Meslet-Cladiere L."/>
            <person name="Moustafa A."/>
            <person name="Nehr Z."/>
            <person name="Nyvall Collen P."/>
            <person name="Panaud O."/>
            <person name="Partensky F."/>
            <person name="Poulain J."/>
            <person name="Rensing S.A."/>
            <person name="Rousvoal S."/>
            <person name="Samson G."/>
            <person name="Symeonidi A."/>
            <person name="Weissenbach J."/>
            <person name="Zambounis A."/>
            <person name="Wincker P."/>
            <person name="Boyen C."/>
        </authorList>
    </citation>
    <scope>NUCLEOTIDE SEQUENCE [LARGE SCALE GENOMIC DNA]</scope>
    <source>
        <strain evidence="6">cv. Stackhouse</strain>
    </source>
</reference>
<keyword evidence="2" id="KW-0430">Lectin</keyword>
<proteinExistence type="inferred from homology"/>
<dbReference type="RefSeq" id="XP_005715984.1">
    <property type="nucleotide sequence ID" value="XM_005715927.1"/>
</dbReference>
<dbReference type="PANTHER" id="PTHR32401">
    <property type="entry name" value="CONCANAVALIN A-LIKE LECTIN FAMILY PROTEIN"/>
    <property type="match status" value="1"/>
</dbReference>
<protein>
    <recommendedName>
        <fullName evidence="4">Legume lectin domain-containing protein</fullName>
    </recommendedName>
</protein>
<feature type="domain" description="Legume lectin" evidence="4">
    <location>
        <begin position="42"/>
        <end position="240"/>
    </location>
</feature>
<feature type="chain" id="PRO_5004442722" description="Legume lectin domain-containing protein" evidence="3">
    <location>
        <begin position="25"/>
        <end position="365"/>
    </location>
</feature>
<dbReference type="EMBL" id="HG001764">
    <property type="protein sequence ID" value="CDF36165.1"/>
    <property type="molecule type" value="Genomic_DNA"/>
</dbReference>
<keyword evidence="6" id="KW-1185">Reference proteome</keyword>
<dbReference type="Pfam" id="PF00139">
    <property type="entry name" value="Lectin_legB"/>
    <property type="match status" value="1"/>
</dbReference>
<dbReference type="OrthoDB" id="2817at2759"/>
<gene>
    <name evidence="5" type="ORF">CHC_T00004521001</name>
</gene>
<feature type="signal peptide" evidence="3">
    <location>
        <begin position="1"/>
        <end position="24"/>
    </location>
</feature>
<dbReference type="Gene3D" id="2.60.120.200">
    <property type="match status" value="1"/>
</dbReference>
<dbReference type="GO" id="GO:0030246">
    <property type="term" value="F:carbohydrate binding"/>
    <property type="evidence" value="ECO:0007669"/>
    <property type="project" value="UniProtKB-KW"/>
</dbReference>
<dbReference type="InterPro" id="IPR050258">
    <property type="entry name" value="Leguminous_Lectin"/>
</dbReference>
<name>R7QFG8_CHOCR</name>
<evidence type="ECO:0000256" key="2">
    <source>
        <dbReference type="ARBA" id="ARBA00022734"/>
    </source>
</evidence>
<keyword evidence="3" id="KW-0732">Signal</keyword>
<sequence length="365" mass="38179">MTHSFLIPLLFVLYLTLPLGLTLAQTCVSSQVIFSDLTSINSAYTSQISLSGNANVDRSDTSLTTTAADSFGGFFFASPTDFTGPGGFSVKFAIQSTDTSAGPGDVWEFIVAGSTNLDIVSPPYSAGSGNEGLSGWSRRNAFVVEFDSLNSGTSEQDESTNHVAIFLAGDEQCTTNVAFSFASGDKYTVWVDYSGFASKAEVRVSGANDDTRPTSATLSCDVDIWSTMDISTANHVGFMAYNPSAGGAEHSLVDSLSVADSYNPYDLDSCSVYGSCSQKSVDALCLTPQTSSTCLLADCSAGYIWDLSGTDCCAFVEKSTWALSDSAGSGPFSAGDTVACEQVQRTIAFLTTADQCASNTGSITV</sequence>
<evidence type="ECO:0000313" key="5">
    <source>
        <dbReference type="EMBL" id="CDF36165.1"/>
    </source>
</evidence>
<dbReference type="GeneID" id="17323718"/>
<organism evidence="5 6">
    <name type="scientific">Chondrus crispus</name>
    <name type="common">Carrageen Irish moss</name>
    <name type="synonym">Polymorpha crispa</name>
    <dbReference type="NCBI Taxonomy" id="2769"/>
    <lineage>
        <taxon>Eukaryota</taxon>
        <taxon>Rhodophyta</taxon>
        <taxon>Florideophyceae</taxon>
        <taxon>Rhodymeniophycidae</taxon>
        <taxon>Gigartinales</taxon>
        <taxon>Gigartinaceae</taxon>
        <taxon>Chondrus</taxon>
    </lineage>
</organism>
<dbReference type="Gramene" id="CDF36165">
    <property type="protein sequence ID" value="CDF36165"/>
    <property type="gene ID" value="CHC_T00004521001"/>
</dbReference>
<dbReference type="AlphaFoldDB" id="R7QFG8"/>
<dbReference type="InterPro" id="IPR013320">
    <property type="entry name" value="ConA-like_dom_sf"/>
</dbReference>
<dbReference type="InterPro" id="IPR001220">
    <property type="entry name" value="Legume_lectin_dom"/>
</dbReference>
<dbReference type="SUPFAM" id="SSF49899">
    <property type="entry name" value="Concanavalin A-like lectins/glucanases"/>
    <property type="match status" value="1"/>
</dbReference>
<dbReference type="PANTHER" id="PTHR32401:SF48">
    <property type="entry name" value="LEGUME LECTIN DOMAIN-CONTAINING PROTEIN"/>
    <property type="match status" value="1"/>
</dbReference>
<comment type="similarity">
    <text evidence="1">Belongs to the leguminous lectin family.</text>
</comment>
<dbReference type="KEGG" id="ccp:CHC_T00004521001"/>
<evidence type="ECO:0000259" key="4">
    <source>
        <dbReference type="Pfam" id="PF00139"/>
    </source>
</evidence>
<accession>R7QFG8</accession>
<evidence type="ECO:0000256" key="1">
    <source>
        <dbReference type="ARBA" id="ARBA00007606"/>
    </source>
</evidence>
<evidence type="ECO:0000256" key="3">
    <source>
        <dbReference type="SAM" id="SignalP"/>
    </source>
</evidence>
<dbReference type="Proteomes" id="UP000012073">
    <property type="component" value="Unassembled WGS sequence"/>
</dbReference>
<evidence type="ECO:0000313" key="6">
    <source>
        <dbReference type="Proteomes" id="UP000012073"/>
    </source>
</evidence>